<comment type="caution">
    <text evidence="1">The sequence shown here is derived from an EMBL/GenBank/DDBJ whole genome shotgun (WGS) entry which is preliminary data.</text>
</comment>
<gene>
    <name evidence="1" type="ORF">K431DRAFT_235136</name>
</gene>
<dbReference type="Proteomes" id="UP000799441">
    <property type="component" value="Unassembled WGS sequence"/>
</dbReference>
<sequence length="178" mass="19805">MITTLVFVLAGVSADLQRLYLTALLSDEAGELRFECWEMEEPFHRYPTVGMAMQAFANVSNISYVVIPPRSSEGFHKPPHPMFFVLLAGLAHVRIPGQPEDLWIAEGMGNLMIAADTIGKGHITDYPLNKETVALQIPFRDGVSPAHQVAKDGVCDRDVEKSSRFHFEARVVQQTPLQ</sequence>
<reference evidence="1" key="1">
    <citation type="journal article" date="2020" name="Stud. Mycol.">
        <title>101 Dothideomycetes genomes: a test case for predicting lifestyles and emergence of pathogens.</title>
        <authorList>
            <person name="Haridas S."/>
            <person name="Albert R."/>
            <person name="Binder M."/>
            <person name="Bloem J."/>
            <person name="Labutti K."/>
            <person name="Salamov A."/>
            <person name="Andreopoulos B."/>
            <person name="Baker S."/>
            <person name="Barry K."/>
            <person name="Bills G."/>
            <person name="Bluhm B."/>
            <person name="Cannon C."/>
            <person name="Castanera R."/>
            <person name="Culley D."/>
            <person name="Daum C."/>
            <person name="Ezra D."/>
            <person name="Gonzalez J."/>
            <person name="Henrissat B."/>
            <person name="Kuo A."/>
            <person name="Liang C."/>
            <person name="Lipzen A."/>
            <person name="Lutzoni F."/>
            <person name="Magnuson J."/>
            <person name="Mondo S."/>
            <person name="Nolan M."/>
            <person name="Ohm R."/>
            <person name="Pangilinan J."/>
            <person name="Park H.-J."/>
            <person name="Ramirez L."/>
            <person name="Alfaro M."/>
            <person name="Sun H."/>
            <person name="Tritt A."/>
            <person name="Yoshinaga Y."/>
            <person name="Zwiers L.-H."/>
            <person name="Turgeon B."/>
            <person name="Goodwin S."/>
            <person name="Spatafora J."/>
            <person name="Crous P."/>
            <person name="Grigoriev I."/>
        </authorList>
    </citation>
    <scope>NUCLEOTIDE SEQUENCE</scope>
    <source>
        <strain evidence="1">CBS 116435</strain>
    </source>
</reference>
<name>A0A9P4PZB5_9PEZI</name>
<organism evidence="1 2">
    <name type="scientific">Polychaeton citri CBS 116435</name>
    <dbReference type="NCBI Taxonomy" id="1314669"/>
    <lineage>
        <taxon>Eukaryota</taxon>
        <taxon>Fungi</taxon>
        <taxon>Dikarya</taxon>
        <taxon>Ascomycota</taxon>
        <taxon>Pezizomycotina</taxon>
        <taxon>Dothideomycetes</taxon>
        <taxon>Dothideomycetidae</taxon>
        <taxon>Capnodiales</taxon>
        <taxon>Capnodiaceae</taxon>
        <taxon>Polychaeton</taxon>
    </lineage>
</organism>
<proteinExistence type="predicted"/>
<evidence type="ECO:0000313" key="2">
    <source>
        <dbReference type="Proteomes" id="UP000799441"/>
    </source>
</evidence>
<evidence type="ECO:0000313" key="1">
    <source>
        <dbReference type="EMBL" id="KAF2716543.1"/>
    </source>
</evidence>
<keyword evidence="2" id="KW-1185">Reference proteome</keyword>
<dbReference type="EMBL" id="MU003870">
    <property type="protein sequence ID" value="KAF2716543.1"/>
    <property type="molecule type" value="Genomic_DNA"/>
</dbReference>
<protein>
    <submittedName>
        <fullName evidence="1">Uncharacterized protein</fullName>
    </submittedName>
</protein>
<dbReference type="OrthoDB" id="3223416at2759"/>
<dbReference type="AlphaFoldDB" id="A0A9P4PZB5"/>
<accession>A0A9P4PZB5</accession>